<proteinExistence type="predicted"/>
<reference evidence="1 2" key="1">
    <citation type="journal article" date="2018" name="ISME J.">
        <title>Endosymbiont genomes yield clues of tubeworm success.</title>
        <authorList>
            <person name="Li Y."/>
            <person name="Liles M.R."/>
            <person name="Halanych K.M."/>
        </authorList>
    </citation>
    <scope>NUCLEOTIDE SEQUENCE [LARGE SCALE GENOMIC DNA]</scope>
    <source>
        <strain evidence="1">A1464</strain>
    </source>
</reference>
<dbReference type="PIRSF" id="PIRSF028162">
    <property type="entry name" value="BcbE_prd"/>
    <property type="match status" value="1"/>
</dbReference>
<protein>
    <submittedName>
        <fullName evidence="1">Nucleotidyltransferase</fullName>
    </submittedName>
</protein>
<dbReference type="GO" id="GO:0016740">
    <property type="term" value="F:transferase activity"/>
    <property type="evidence" value="ECO:0007669"/>
    <property type="project" value="UniProtKB-KW"/>
</dbReference>
<accession>A0A370DHX5</accession>
<dbReference type="SUPFAM" id="SSF53448">
    <property type="entry name" value="Nucleotide-diphospho-sugar transferases"/>
    <property type="match status" value="1"/>
</dbReference>
<dbReference type="Gene3D" id="3.90.550.10">
    <property type="entry name" value="Spore Coat Polysaccharide Biosynthesis Protein SpsA, Chain A"/>
    <property type="match status" value="1"/>
</dbReference>
<dbReference type="Proteomes" id="UP000254266">
    <property type="component" value="Unassembled WGS sequence"/>
</dbReference>
<dbReference type="AlphaFoldDB" id="A0A370DHX5"/>
<dbReference type="InterPro" id="IPR029044">
    <property type="entry name" value="Nucleotide-diphossugar_trans"/>
</dbReference>
<sequence length="241" mass="26951">MINVLIPMAGSITYDGNQYAYPKPLTEVKGQPMIQGVLEDLNAINKSINYIFAVNEADCKQYHIDNVLQLLTNNSVEIIRVVGDTAGSACTALLAIDSINNDTPLIISNMDQKFDCDLSEYIDAFKQRDLDAATICFNSVHPRWSYALTNDDGQVIETSEKRPISHNAIAGLFYFKHGKDFVKAAMQSIYKDASVNGSYYIAPVLNEMILDGKKLGISLVENDKYHTFYSPQLLEEYNRIS</sequence>
<comment type="caution">
    <text evidence="1">The sequence shown here is derived from an EMBL/GenBank/DDBJ whole genome shotgun (WGS) entry which is preliminary data.</text>
</comment>
<keyword evidence="2" id="KW-1185">Reference proteome</keyword>
<evidence type="ECO:0000313" key="2">
    <source>
        <dbReference type="Proteomes" id="UP000254266"/>
    </source>
</evidence>
<organism evidence="1 2">
    <name type="scientific">endosymbiont of Galathealinum brachiosum</name>
    <dbReference type="NCBI Taxonomy" id="2200906"/>
    <lineage>
        <taxon>Bacteria</taxon>
        <taxon>Pseudomonadati</taxon>
        <taxon>Pseudomonadota</taxon>
        <taxon>Gammaproteobacteria</taxon>
        <taxon>sulfur-oxidizing symbionts</taxon>
    </lineage>
</organism>
<dbReference type="InterPro" id="IPR016873">
    <property type="entry name" value="Caps_polysacc_synth_BcbE_prd"/>
</dbReference>
<dbReference type="EMBL" id="QFXC01000008">
    <property type="protein sequence ID" value="RDH83766.1"/>
    <property type="molecule type" value="Genomic_DNA"/>
</dbReference>
<name>A0A370DHX5_9GAMM</name>
<gene>
    <name evidence="1" type="ORF">DIZ80_06410</name>
</gene>
<dbReference type="CDD" id="cd04183">
    <property type="entry name" value="GT2_BcE_like"/>
    <property type="match status" value="1"/>
</dbReference>
<evidence type="ECO:0000313" key="1">
    <source>
        <dbReference type="EMBL" id="RDH83766.1"/>
    </source>
</evidence>